<dbReference type="RefSeq" id="WP_311501597.1">
    <property type="nucleotide sequence ID" value="NZ_JAVRHK010000001.1"/>
</dbReference>
<organism evidence="5 6">
    <name type="scientific">Autumnicola musiva</name>
    <dbReference type="NCBI Taxonomy" id="3075589"/>
    <lineage>
        <taxon>Bacteria</taxon>
        <taxon>Pseudomonadati</taxon>
        <taxon>Bacteroidota</taxon>
        <taxon>Flavobacteriia</taxon>
        <taxon>Flavobacteriales</taxon>
        <taxon>Flavobacteriaceae</taxon>
        <taxon>Autumnicola</taxon>
    </lineage>
</organism>
<dbReference type="InterPro" id="IPR050188">
    <property type="entry name" value="RluA_PseudoU_synthase"/>
</dbReference>
<keyword evidence="6" id="KW-1185">Reference proteome</keyword>
<dbReference type="CDD" id="cd02869">
    <property type="entry name" value="PseudoU_synth_RluA_like"/>
    <property type="match status" value="1"/>
</dbReference>
<dbReference type="Gene3D" id="3.10.290.10">
    <property type="entry name" value="RNA-binding S4 domain"/>
    <property type="match status" value="1"/>
</dbReference>
<comment type="similarity">
    <text evidence="1">Belongs to the pseudouridine synthase RluA family.</text>
</comment>
<evidence type="ECO:0000313" key="6">
    <source>
        <dbReference type="Proteomes" id="UP001262582"/>
    </source>
</evidence>
<dbReference type="InterPro" id="IPR006224">
    <property type="entry name" value="PsdUridine_synth_RluA-like_CS"/>
</dbReference>
<evidence type="ECO:0000256" key="2">
    <source>
        <dbReference type="ARBA" id="ARBA00023235"/>
    </source>
</evidence>
<protein>
    <submittedName>
        <fullName evidence="5">RluA family pseudouridine synthase</fullName>
        <ecNumber evidence="5">5.4.99.-</ecNumber>
    </submittedName>
</protein>
<gene>
    <name evidence="5" type="ORF">RM539_00970</name>
</gene>
<comment type="caution">
    <text evidence="5">The sequence shown here is derived from an EMBL/GenBank/DDBJ whole genome shotgun (WGS) entry which is preliminary data.</text>
</comment>
<dbReference type="InterPro" id="IPR036986">
    <property type="entry name" value="S4_RNA-bd_sf"/>
</dbReference>
<dbReference type="Gene3D" id="3.30.2350.10">
    <property type="entry name" value="Pseudouridine synthase"/>
    <property type="match status" value="1"/>
</dbReference>
<dbReference type="Pfam" id="PF00849">
    <property type="entry name" value="PseudoU_synth_2"/>
    <property type="match status" value="1"/>
</dbReference>
<reference evidence="5 6" key="1">
    <citation type="submission" date="2023-09" db="EMBL/GenBank/DDBJ databases">
        <authorList>
            <person name="Rey-Velasco X."/>
        </authorList>
    </citation>
    <scope>NUCLEOTIDE SEQUENCE [LARGE SCALE GENOMIC DNA]</scope>
    <source>
        <strain evidence="5 6">F117</strain>
    </source>
</reference>
<dbReference type="SUPFAM" id="SSF55120">
    <property type="entry name" value="Pseudouridine synthase"/>
    <property type="match status" value="1"/>
</dbReference>
<evidence type="ECO:0000313" key="5">
    <source>
        <dbReference type="EMBL" id="MDT0675153.1"/>
    </source>
</evidence>
<proteinExistence type="inferred from homology"/>
<dbReference type="PANTHER" id="PTHR21600:SF92">
    <property type="entry name" value="RIBOSOMAL LARGE SUBUNIT PSEUDOURIDINE SYNTHASE C"/>
    <property type="match status" value="1"/>
</dbReference>
<evidence type="ECO:0000256" key="1">
    <source>
        <dbReference type="ARBA" id="ARBA00010876"/>
    </source>
</evidence>
<dbReference type="PANTHER" id="PTHR21600">
    <property type="entry name" value="MITOCHONDRIAL RNA PSEUDOURIDINE SYNTHASE"/>
    <property type="match status" value="1"/>
</dbReference>
<keyword evidence="3" id="KW-0694">RNA-binding</keyword>
<feature type="domain" description="Pseudouridine synthase RsuA/RluA-like" evidence="4">
    <location>
        <begin position="89"/>
        <end position="228"/>
    </location>
</feature>
<dbReference type="PROSITE" id="PS50889">
    <property type="entry name" value="S4"/>
    <property type="match status" value="1"/>
</dbReference>
<dbReference type="InterPro" id="IPR006145">
    <property type="entry name" value="PsdUridine_synth_RsuA/RluA"/>
</dbReference>
<dbReference type="InterPro" id="IPR020103">
    <property type="entry name" value="PsdUridine_synth_cat_dom_sf"/>
</dbReference>
<dbReference type="Proteomes" id="UP001262582">
    <property type="component" value="Unassembled WGS sequence"/>
</dbReference>
<dbReference type="EMBL" id="JAVRHK010000001">
    <property type="protein sequence ID" value="MDT0675153.1"/>
    <property type="molecule type" value="Genomic_DNA"/>
</dbReference>
<keyword evidence="2 5" id="KW-0413">Isomerase</keyword>
<dbReference type="PROSITE" id="PS01129">
    <property type="entry name" value="PSI_RLU"/>
    <property type="match status" value="1"/>
</dbReference>
<sequence length="288" mass="32665">MKIIETHIVPAIAEKIRLQEYAVSIFKVISTRSGIKKAIKRGEILLNGKPALTSDWIAEGQKIDLLQPKENNKKIFKLKLEILFEDEDLAIINKPAGIPTSGNYFKTVENALPFNLKIPKNDSALPAPLPVHRLDNPTSGLLICAKTRQALNMMQHKFQEREVQKIYLAMVTGKTPEKVIFTDGIEGKCAKTAVERLEIFSSEDKFFSLLKVYPHTGRTHQIRIHLSQNRFPIVGDKQYGGSNFAKFKGLFLTAIGLEFNHPVRDKQLKFELPYPNKFLKLKSLFLTP</sequence>
<dbReference type="GO" id="GO:0016853">
    <property type="term" value="F:isomerase activity"/>
    <property type="evidence" value="ECO:0007669"/>
    <property type="project" value="UniProtKB-KW"/>
</dbReference>
<accession>A0ABU3D2B3</accession>
<dbReference type="CDD" id="cd00165">
    <property type="entry name" value="S4"/>
    <property type="match status" value="1"/>
</dbReference>
<dbReference type="EC" id="5.4.99.-" evidence="5"/>
<name>A0ABU3D2B3_9FLAO</name>
<dbReference type="SUPFAM" id="SSF55174">
    <property type="entry name" value="Alpha-L RNA-binding motif"/>
    <property type="match status" value="1"/>
</dbReference>
<evidence type="ECO:0000256" key="3">
    <source>
        <dbReference type="PROSITE-ProRule" id="PRU00182"/>
    </source>
</evidence>
<evidence type="ECO:0000259" key="4">
    <source>
        <dbReference type="Pfam" id="PF00849"/>
    </source>
</evidence>